<protein>
    <recommendedName>
        <fullName evidence="1">Carboxymuconolactone decarboxylase-like domain-containing protein</fullName>
    </recommendedName>
</protein>
<comment type="caution">
    <text evidence="2">The sequence shown here is derived from an EMBL/GenBank/DDBJ whole genome shotgun (WGS) entry which is preliminary data.</text>
</comment>
<evidence type="ECO:0000313" key="2">
    <source>
        <dbReference type="EMBL" id="KEP99955.1"/>
    </source>
</evidence>
<accession>A0A074V441</accession>
<proteinExistence type="predicted"/>
<evidence type="ECO:0000259" key="1">
    <source>
        <dbReference type="Pfam" id="PF02627"/>
    </source>
</evidence>
<dbReference type="GO" id="GO:0051920">
    <property type="term" value="F:peroxiredoxin activity"/>
    <property type="evidence" value="ECO:0007669"/>
    <property type="project" value="InterPro"/>
</dbReference>
<dbReference type="InterPro" id="IPR004675">
    <property type="entry name" value="AhpD_core"/>
</dbReference>
<feature type="domain" description="Carboxymuconolactone decarboxylase-like" evidence="1">
    <location>
        <begin position="15"/>
        <end position="95"/>
    </location>
</feature>
<dbReference type="EMBL" id="AVQL01000456">
    <property type="protein sequence ID" value="KEP99955.1"/>
    <property type="molecule type" value="Genomic_DNA"/>
</dbReference>
<reference evidence="2 3" key="1">
    <citation type="journal article" date="2014" name="PLoS Genet.">
        <title>Hidden diversity in honey bee gut symbionts detected by single-cell genomics.</title>
        <authorList>
            <person name="Engel P."/>
            <person name="Stepanauskas R."/>
            <person name="Moran N."/>
        </authorList>
    </citation>
    <scope>NUCLEOTIDE SEQUENCE [LARGE SCALE GENOMIC DNA]</scope>
    <source>
        <strain evidence="2 3">SCGC AB-598-J21</strain>
    </source>
</reference>
<dbReference type="InterPro" id="IPR003779">
    <property type="entry name" value="CMD-like"/>
</dbReference>
<dbReference type="NCBIfam" id="TIGR00778">
    <property type="entry name" value="ahpD_dom"/>
    <property type="match status" value="1"/>
</dbReference>
<dbReference type="PANTHER" id="PTHR34846:SF10">
    <property type="entry name" value="CYTOPLASMIC PROTEIN"/>
    <property type="match status" value="1"/>
</dbReference>
<dbReference type="Pfam" id="PF02627">
    <property type="entry name" value="CMD"/>
    <property type="match status" value="1"/>
</dbReference>
<dbReference type="PANTHER" id="PTHR34846">
    <property type="entry name" value="4-CARBOXYMUCONOLACTONE DECARBOXYLASE FAMILY PROTEIN (AFU_ORTHOLOGUE AFUA_6G11590)"/>
    <property type="match status" value="1"/>
</dbReference>
<dbReference type="InterPro" id="IPR029032">
    <property type="entry name" value="AhpD-like"/>
</dbReference>
<dbReference type="SUPFAM" id="SSF69118">
    <property type="entry name" value="AhpD-like"/>
    <property type="match status" value="1"/>
</dbReference>
<gene>
    <name evidence="2" type="ORF">SASC598J21_023920</name>
</gene>
<name>A0A074V441_9NEIS</name>
<organism evidence="2 3">
    <name type="scientific">Snodgrassella alvi SCGC AB-598-J21</name>
    <dbReference type="NCBI Taxonomy" id="1385367"/>
    <lineage>
        <taxon>Bacteria</taxon>
        <taxon>Pseudomonadati</taxon>
        <taxon>Pseudomonadota</taxon>
        <taxon>Betaproteobacteria</taxon>
        <taxon>Neisseriales</taxon>
        <taxon>Neisseriaceae</taxon>
        <taxon>Snodgrassella</taxon>
    </lineage>
</organism>
<evidence type="ECO:0000313" key="3">
    <source>
        <dbReference type="Proteomes" id="UP000027644"/>
    </source>
</evidence>
<dbReference type="AlphaFoldDB" id="A0A074V441"/>
<dbReference type="Proteomes" id="UP000027644">
    <property type="component" value="Unassembled WGS sequence"/>
</dbReference>
<sequence length="143" mass="16260">MKNLRMKYFDLSPELMSGFRAVKVALEKSVVDQNLIELVYLRVSQINGCAYCLNLHTNSLLKAGETQCRISEVAGWRVSDQFSKKEQAALNWAEQITLISTSHADDESFELLKNFFNDTEISDLTFAISLMNGMNRLAISMRQ</sequence>
<dbReference type="Gene3D" id="1.20.1290.10">
    <property type="entry name" value="AhpD-like"/>
    <property type="match status" value="1"/>
</dbReference>